<sequence>MYPFHIVEASVIIRKLKLITFFISWKCSKTLTRVYLYSKQRIKSLVPLNVPASLFTFDNCRKLIEKIPCYLTAKVYVEIIL</sequence>
<proteinExistence type="predicted"/>
<name>A0A645ICC3_9ZZZZ</name>
<accession>A0A645ICC3</accession>
<dbReference type="EMBL" id="VSSQ01106204">
    <property type="protein sequence ID" value="MPN45944.1"/>
    <property type="molecule type" value="Genomic_DNA"/>
</dbReference>
<comment type="caution">
    <text evidence="1">The sequence shown here is derived from an EMBL/GenBank/DDBJ whole genome shotgun (WGS) entry which is preliminary data.</text>
</comment>
<protein>
    <submittedName>
        <fullName evidence="1">Uncharacterized protein</fullName>
    </submittedName>
</protein>
<gene>
    <name evidence="1" type="ORF">SDC9_193523</name>
</gene>
<organism evidence="1">
    <name type="scientific">bioreactor metagenome</name>
    <dbReference type="NCBI Taxonomy" id="1076179"/>
    <lineage>
        <taxon>unclassified sequences</taxon>
        <taxon>metagenomes</taxon>
        <taxon>ecological metagenomes</taxon>
    </lineage>
</organism>
<reference evidence="1" key="1">
    <citation type="submission" date="2019-08" db="EMBL/GenBank/DDBJ databases">
        <authorList>
            <person name="Kucharzyk K."/>
            <person name="Murdoch R.W."/>
            <person name="Higgins S."/>
            <person name="Loffler F."/>
        </authorList>
    </citation>
    <scope>NUCLEOTIDE SEQUENCE</scope>
</reference>
<dbReference type="AlphaFoldDB" id="A0A645ICC3"/>
<evidence type="ECO:0000313" key="1">
    <source>
        <dbReference type="EMBL" id="MPN45944.1"/>
    </source>
</evidence>